<feature type="transmembrane region" description="Helical" evidence="11">
    <location>
        <begin position="164"/>
        <end position="189"/>
    </location>
</feature>
<dbReference type="AlphaFoldDB" id="A0A3M6UX82"/>
<evidence type="ECO:0000313" key="14">
    <source>
        <dbReference type="Proteomes" id="UP000275408"/>
    </source>
</evidence>
<feature type="transmembrane region" description="Helical" evidence="11">
    <location>
        <begin position="57"/>
        <end position="75"/>
    </location>
</feature>
<evidence type="ECO:0000313" key="13">
    <source>
        <dbReference type="EMBL" id="RMX58261.1"/>
    </source>
</evidence>
<dbReference type="Pfam" id="PF00001">
    <property type="entry name" value="7tm_1"/>
    <property type="match status" value="1"/>
</dbReference>
<evidence type="ECO:0000256" key="10">
    <source>
        <dbReference type="RuleBase" id="RU000688"/>
    </source>
</evidence>
<feature type="transmembrane region" description="Helical" evidence="11">
    <location>
        <begin position="139"/>
        <end position="158"/>
    </location>
</feature>
<evidence type="ECO:0000256" key="1">
    <source>
        <dbReference type="ARBA" id="ARBA00004651"/>
    </source>
</evidence>
<feature type="domain" description="G-protein coupled receptors family 1 profile" evidence="12">
    <location>
        <begin position="37"/>
        <end position="245"/>
    </location>
</feature>
<keyword evidence="4 11" id="KW-1133">Transmembrane helix</keyword>
<comment type="similarity">
    <text evidence="10">Belongs to the G-protein coupled receptor 1 family.</text>
</comment>
<evidence type="ECO:0000259" key="12">
    <source>
        <dbReference type="PROSITE" id="PS50262"/>
    </source>
</evidence>
<keyword evidence="14" id="KW-1185">Reference proteome</keyword>
<evidence type="ECO:0000256" key="4">
    <source>
        <dbReference type="ARBA" id="ARBA00022989"/>
    </source>
</evidence>
<dbReference type="CDD" id="cd00637">
    <property type="entry name" value="7tm_classA_rhodopsin-like"/>
    <property type="match status" value="1"/>
</dbReference>
<comment type="subcellular location">
    <subcellularLocation>
        <location evidence="1">Cell membrane</location>
        <topology evidence="1">Multi-pass membrane protein</topology>
    </subcellularLocation>
</comment>
<dbReference type="PROSITE" id="PS00237">
    <property type="entry name" value="G_PROTEIN_RECEP_F1_1"/>
    <property type="match status" value="1"/>
</dbReference>
<evidence type="ECO:0000256" key="6">
    <source>
        <dbReference type="ARBA" id="ARBA00023136"/>
    </source>
</evidence>
<keyword evidence="6 11" id="KW-0472">Membrane</keyword>
<dbReference type="OrthoDB" id="5978338at2759"/>
<dbReference type="GO" id="GO:0005886">
    <property type="term" value="C:plasma membrane"/>
    <property type="evidence" value="ECO:0007669"/>
    <property type="project" value="UniProtKB-SubCell"/>
</dbReference>
<gene>
    <name evidence="13" type="ORF">pdam_00000089</name>
</gene>
<dbReference type="SUPFAM" id="SSF81321">
    <property type="entry name" value="Family A G protein-coupled receptor-like"/>
    <property type="match status" value="1"/>
</dbReference>
<sequence>MALASVSSMCSNIGPPKALSYFTASFSAFLIILTIPGNFLVCLAIIKDPFRNLKTPFNNFLLSLAATDLVVGKIMDPVSVAFHTSEGLQLNIVDIKILHILYFILCTASILILIALTVERYVAVSSPMKYKTMVTSKRAILTSLSIWLAALGFCFAYLQLGVIFYSFIFANTAVLSTFGVLIFVHVGILERLRQRSRYWQKRRAVESTKSDVQENQKNLISAKKDSKAAKALMIVFLAFFSSFIPACGCSCALIHWLRDLQFLIVLCNSGINPYLNAWRLPQFKRAFYKLLHLKARTKISDITTTSIHATGKRETSQIPETLCGEDERISSVE</sequence>
<accession>A0A3M6UX82</accession>
<protein>
    <recommendedName>
        <fullName evidence="12">G-protein coupled receptors family 1 profile domain-containing protein</fullName>
    </recommendedName>
</protein>
<feature type="transmembrane region" description="Helical" evidence="11">
    <location>
        <begin position="20"/>
        <end position="45"/>
    </location>
</feature>
<dbReference type="PROSITE" id="PS50262">
    <property type="entry name" value="G_PROTEIN_RECEP_F1_2"/>
    <property type="match status" value="1"/>
</dbReference>
<dbReference type="PANTHER" id="PTHR24246:SF27">
    <property type="entry name" value="ADENOSINE RECEPTOR, ISOFORM A"/>
    <property type="match status" value="1"/>
</dbReference>
<evidence type="ECO:0000256" key="7">
    <source>
        <dbReference type="ARBA" id="ARBA00023170"/>
    </source>
</evidence>
<keyword evidence="7 10" id="KW-0675">Receptor</keyword>
<evidence type="ECO:0000256" key="9">
    <source>
        <dbReference type="ARBA" id="ARBA00023224"/>
    </source>
</evidence>
<reference evidence="13 14" key="1">
    <citation type="journal article" date="2018" name="Sci. Rep.">
        <title>Comparative analysis of the Pocillopora damicornis genome highlights role of immune system in coral evolution.</title>
        <authorList>
            <person name="Cunning R."/>
            <person name="Bay R.A."/>
            <person name="Gillette P."/>
            <person name="Baker A.C."/>
            <person name="Traylor-Knowles N."/>
        </authorList>
    </citation>
    <scope>NUCLEOTIDE SEQUENCE [LARGE SCALE GENOMIC DNA]</scope>
    <source>
        <strain evidence="13">RSMAS</strain>
        <tissue evidence="13">Whole animal</tissue>
    </source>
</reference>
<dbReference type="PRINTS" id="PR00237">
    <property type="entry name" value="GPCRRHODOPSN"/>
</dbReference>
<keyword evidence="8" id="KW-0325">Glycoprotein</keyword>
<dbReference type="STRING" id="46731.A0A3M6UX82"/>
<comment type="caution">
    <text evidence="13">The sequence shown here is derived from an EMBL/GenBank/DDBJ whole genome shotgun (WGS) entry which is preliminary data.</text>
</comment>
<evidence type="ECO:0000256" key="11">
    <source>
        <dbReference type="SAM" id="Phobius"/>
    </source>
</evidence>
<dbReference type="GO" id="GO:0004930">
    <property type="term" value="F:G protein-coupled receptor activity"/>
    <property type="evidence" value="ECO:0007669"/>
    <property type="project" value="UniProtKB-KW"/>
</dbReference>
<dbReference type="InterPro" id="IPR017452">
    <property type="entry name" value="GPCR_Rhodpsn_7TM"/>
</dbReference>
<dbReference type="PANTHER" id="PTHR24246">
    <property type="entry name" value="OLFACTORY RECEPTOR AND ADENOSINE RECEPTOR"/>
    <property type="match status" value="1"/>
</dbReference>
<evidence type="ECO:0000256" key="5">
    <source>
        <dbReference type="ARBA" id="ARBA00023040"/>
    </source>
</evidence>
<dbReference type="InterPro" id="IPR000276">
    <property type="entry name" value="GPCR_Rhodpsn"/>
</dbReference>
<name>A0A3M6UX82_POCDA</name>
<feature type="transmembrane region" description="Helical" evidence="11">
    <location>
        <begin position="95"/>
        <end position="118"/>
    </location>
</feature>
<keyword evidence="9 10" id="KW-0807">Transducer</keyword>
<keyword evidence="3 10" id="KW-0812">Transmembrane</keyword>
<evidence type="ECO:0000256" key="2">
    <source>
        <dbReference type="ARBA" id="ARBA00022475"/>
    </source>
</evidence>
<dbReference type="EMBL" id="RCHS01000537">
    <property type="protein sequence ID" value="RMX58261.1"/>
    <property type="molecule type" value="Genomic_DNA"/>
</dbReference>
<keyword evidence="2" id="KW-1003">Cell membrane</keyword>
<dbReference type="Gene3D" id="1.20.1070.10">
    <property type="entry name" value="Rhodopsin 7-helix transmembrane proteins"/>
    <property type="match status" value="1"/>
</dbReference>
<proteinExistence type="inferred from homology"/>
<evidence type="ECO:0000256" key="8">
    <source>
        <dbReference type="ARBA" id="ARBA00023180"/>
    </source>
</evidence>
<feature type="transmembrane region" description="Helical" evidence="11">
    <location>
        <begin position="231"/>
        <end position="256"/>
    </location>
</feature>
<dbReference type="Proteomes" id="UP000275408">
    <property type="component" value="Unassembled WGS sequence"/>
</dbReference>
<keyword evidence="5 10" id="KW-0297">G-protein coupled receptor</keyword>
<evidence type="ECO:0000256" key="3">
    <source>
        <dbReference type="ARBA" id="ARBA00022692"/>
    </source>
</evidence>
<organism evidence="13 14">
    <name type="scientific">Pocillopora damicornis</name>
    <name type="common">Cauliflower coral</name>
    <name type="synonym">Millepora damicornis</name>
    <dbReference type="NCBI Taxonomy" id="46731"/>
    <lineage>
        <taxon>Eukaryota</taxon>
        <taxon>Metazoa</taxon>
        <taxon>Cnidaria</taxon>
        <taxon>Anthozoa</taxon>
        <taxon>Hexacorallia</taxon>
        <taxon>Scleractinia</taxon>
        <taxon>Astrocoeniina</taxon>
        <taxon>Pocilloporidae</taxon>
        <taxon>Pocillopora</taxon>
    </lineage>
</organism>